<dbReference type="InterPro" id="IPR001898">
    <property type="entry name" value="SLC13A/DASS"/>
</dbReference>
<feature type="transmembrane region" description="Helical" evidence="6">
    <location>
        <begin position="234"/>
        <end position="254"/>
    </location>
</feature>
<feature type="transmembrane region" description="Helical" evidence="6">
    <location>
        <begin position="454"/>
        <end position="475"/>
    </location>
</feature>
<feature type="transmembrane region" description="Helical" evidence="6">
    <location>
        <begin position="373"/>
        <end position="404"/>
    </location>
</feature>
<dbReference type="PANTHER" id="PTHR10283">
    <property type="entry name" value="SOLUTE CARRIER FAMILY 13 MEMBER"/>
    <property type="match status" value="1"/>
</dbReference>
<evidence type="ECO:0000313" key="7">
    <source>
        <dbReference type="EMBL" id="SUX25152.1"/>
    </source>
</evidence>
<feature type="transmembrane region" description="Helical" evidence="6">
    <location>
        <begin position="20"/>
        <end position="41"/>
    </location>
</feature>
<comment type="subcellular location">
    <subcellularLocation>
        <location evidence="1">Membrane</location>
        <topology evidence="1">Multi-pass membrane protein</topology>
    </subcellularLocation>
</comment>
<dbReference type="GO" id="GO:0005886">
    <property type="term" value="C:plasma membrane"/>
    <property type="evidence" value="ECO:0007669"/>
    <property type="project" value="TreeGrafter"/>
</dbReference>
<feature type="transmembrane region" description="Helical" evidence="6">
    <location>
        <begin position="137"/>
        <end position="158"/>
    </location>
</feature>
<dbReference type="RefSeq" id="WP_115612392.1">
    <property type="nucleotide sequence ID" value="NZ_JBHLZC010000001.1"/>
</dbReference>
<dbReference type="OrthoDB" id="9766267at2"/>
<feature type="transmembrane region" description="Helical" evidence="6">
    <location>
        <begin position="53"/>
        <end position="82"/>
    </location>
</feature>
<dbReference type="AlphaFoldDB" id="A0A381EDW6"/>
<protein>
    <submittedName>
        <fullName evidence="7">Na(+)/dicarboxylate symporter</fullName>
    </submittedName>
</protein>
<feature type="transmembrane region" description="Helical" evidence="6">
    <location>
        <begin position="102"/>
        <end position="125"/>
    </location>
</feature>
<feature type="transmembrane region" description="Helical" evidence="6">
    <location>
        <begin position="308"/>
        <end position="325"/>
    </location>
</feature>
<evidence type="ECO:0000256" key="6">
    <source>
        <dbReference type="SAM" id="Phobius"/>
    </source>
</evidence>
<feature type="transmembrane region" description="Helical" evidence="6">
    <location>
        <begin position="416"/>
        <end position="434"/>
    </location>
</feature>
<dbReference type="Proteomes" id="UP000254572">
    <property type="component" value="Unassembled WGS sequence"/>
</dbReference>
<feature type="transmembrane region" description="Helical" evidence="6">
    <location>
        <begin position="275"/>
        <end position="296"/>
    </location>
</feature>
<evidence type="ECO:0000256" key="1">
    <source>
        <dbReference type="ARBA" id="ARBA00004141"/>
    </source>
</evidence>
<feature type="transmembrane region" description="Helical" evidence="6">
    <location>
        <begin position="332"/>
        <end position="353"/>
    </location>
</feature>
<dbReference type="GO" id="GO:0015141">
    <property type="term" value="F:succinate transmembrane transporter activity"/>
    <property type="evidence" value="ECO:0007669"/>
    <property type="project" value="UniProtKB-ARBA"/>
</dbReference>
<feature type="transmembrane region" description="Helical" evidence="6">
    <location>
        <begin position="193"/>
        <end position="214"/>
    </location>
</feature>
<sequence>MSVNSPVTSNEIKGFFPPGIVTGLGIIAAAFVVAWLSYQYLPYNNEANKGLALLIFVAILWFTEAVHISLTAIMIPIGALLLHMPEKMNPDGTFEKAMTMKAALAGFADPIIYLFLGGFALATALQVQKIDKKIASIIIQAAGSSMLWSTIGLCFITAFLSMWISNTATAAMILPLAIGLLSSVDKNDRGTRVFVLLSVAYSASIGGMGMLQGSPPNAIAAKALDMDFVAWMKVGLPITLILMPAMFITLYIVCKPNFKQKIQQSNAESIPWTKQRVLTLVVFVAAAAAWICGNQIKAALNITSPDTFVALCAIIAVVVLGLASWKEVTDNADWGVLLLFGGGITLSNVLGASGASLEIGQMLAAKLGGVSPLIIIFIVAAFIIFLTEFTSNTASAALLVPVFAAVAEKMGMPKEVLVLVIGIGASCAFMLPVATPPNALVMGTGEIKSRDMFVAGLVLNFVSIAVVALFAYYVILE</sequence>
<dbReference type="PROSITE" id="PS01271">
    <property type="entry name" value="NA_SULFATE"/>
    <property type="match status" value="1"/>
</dbReference>
<keyword evidence="8" id="KW-1185">Reference proteome</keyword>
<reference evidence="7 8" key="1">
    <citation type="submission" date="2018-06" db="EMBL/GenBank/DDBJ databases">
        <authorList>
            <consortium name="Pathogen Informatics"/>
            <person name="Doyle S."/>
        </authorList>
    </citation>
    <scope>NUCLEOTIDE SEQUENCE [LARGE SCALE GENOMIC DNA]</scope>
    <source>
        <strain evidence="7 8">NCTC13294</strain>
    </source>
</reference>
<evidence type="ECO:0000313" key="8">
    <source>
        <dbReference type="Proteomes" id="UP000254572"/>
    </source>
</evidence>
<evidence type="ECO:0000256" key="3">
    <source>
        <dbReference type="ARBA" id="ARBA00022692"/>
    </source>
</evidence>
<organism evidence="7 8">
    <name type="scientific">Cardiobacterium valvarum</name>
    <dbReference type="NCBI Taxonomy" id="194702"/>
    <lineage>
        <taxon>Bacteria</taxon>
        <taxon>Pseudomonadati</taxon>
        <taxon>Pseudomonadota</taxon>
        <taxon>Gammaproteobacteria</taxon>
        <taxon>Cardiobacteriales</taxon>
        <taxon>Cardiobacteriaceae</taxon>
        <taxon>Cardiobacterium</taxon>
    </lineage>
</organism>
<evidence type="ECO:0000256" key="4">
    <source>
        <dbReference type="ARBA" id="ARBA00022989"/>
    </source>
</evidence>
<proteinExistence type="predicted"/>
<keyword evidence="2" id="KW-0813">Transport</keyword>
<dbReference type="EMBL" id="UFUW01000001">
    <property type="protein sequence ID" value="SUX25152.1"/>
    <property type="molecule type" value="Genomic_DNA"/>
</dbReference>
<dbReference type="InterPro" id="IPR031312">
    <property type="entry name" value="Na/sul_symport_CS"/>
</dbReference>
<evidence type="ECO:0000256" key="2">
    <source>
        <dbReference type="ARBA" id="ARBA00022448"/>
    </source>
</evidence>
<keyword evidence="4 6" id="KW-1133">Transmembrane helix</keyword>
<name>A0A381EDW6_9GAMM</name>
<keyword evidence="5 6" id="KW-0472">Membrane</keyword>
<evidence type="ECO:0000256" key="5">
    <source>
        <dbReference type="ARBA" id="ARBA00023136"/>
    </source>
</evidence>
<dbReference type="Pfam" id="PF00939">
    <property type="entry name" value="Na_sulph_symp"/>
    <property type="match status" value="1"/>
</dbReference>
<dbReference type="NCBIfam" id="TIGR00785">
    <property type="entry name" value="dass"/>
    <property type="match status" value="1"/>
</dbReference>
<dbReference type="CDD" id="cd01115">
    <property type="entry name" value="SLC13_permease"/>
    <property type="match status" value="1"/>
</dbReference>
<dbReference type="PANTHER" id="PTHR10283:SF82">
    <property type="entry name" value="SOLUTE CARRIER FAMILY 13 MEMBER 2"/>
    <property type="match status" value="1"/>
</dbReference>
<feature type="transmembrane region" description="Helical" evidence="6">
    <location>
        <begin position="164"/>
        <end position="181"/>
    </location>
</feature>
<accession>A0A381EDW6</accession>
<gene>
    <name evidence="7" type="primary">sdcS_2</name>
    <name evidence="7" type="ORF">NCTC13294_02269</name>
</gene>
<keyword evidence="3 6" id="KW-0812">Transmembrane</keyword>